<evidence type="ECO:0000313" key="4">
    <source>
        <dbReference type="Proteomes" id="UP001347796"/>
    </source>
</evidence>
<dbReference type="Proteomes" id="UP001347796">
    <property type="component" value="Unassembled WGS sequence"/>
</dbReference>
<evidence type="ECO:0000256" key="2">
    <source>
        <dbReference type="SAM" id="MobiDB-lite"/>
    </source>
</evidence>
<evidence type="ECO:0000256" key="1">
    <source>
        <dbReference type="SAM" id="Coils"/>
    </source>
</evidence>
<evidence type="ECO:0000313" key="3">
    <source>
        <dbReference type="EMBL" id="KAK6168357.1"/>
    </source>
</evidence>
<keyword evidence="1" id="KW-0175">Coiled coil</keyword>
<organism evidence="3 4">
    <name type="scientific">Patella caerulea</name>
    <name type="common">Rayed Mediterranean limpet</name>
    <dbReference type="NCBI Taxonomy" id="87958"/>
    <lineage>
        <taxon>Eukaryota</taxon>
        <taxon>Metazoa</taxon>
        <taxon>Spiralia</taxon>
        <taxon>Lophotrochozoa</taxon>
        <taxon>Mollusca</taxon>
        <taxon>Gastropoda</taxon>
        <taxon>Patellogastropoda</taxon>
        <taxon>Patelloidea</taxon>
        <taxon>Patellidae</taxon>
        <taxon>Patella</taxon>
    </lineage>
</organism>
<protein>
    <submittedName>
        <fullName evidence="3">Uncharacterized protein</fullName>
    </submittedName>
</protein>
<accession>A0AAN8G171</accession>
<gene>
    <name evidence="3" type="ORF">SNE40_020908</name>
</gene>
<comment type="caution">
    <text evidence="3">The sequence shown here is derived from an EMBL/GenBank/DDBJ whole genome shotgun (WGS) entry which is preliminary data.</text>
</comment>
<keyword evidence="4" id="KW-1185">Reference proteome</keyword>
<dbReference type="AlphaFoldDB" id="A0AAN8G171"/>
<name>A0AAN8G171_PATCE</name>
<reference evidence="3 4" key="1">
    <citation type="submission" date="2024-01" db="EMBL/GenBank/DDBJ databases">
        <title>The genome of the rayed Mediterranean limpet Patella caerulea (Linnaeus, 1758).</title>
        <authorList>
            <person name="Anh-Thu Weber A."/>
            <person name="Halstead-Nussloch G."/>
        </authorList>
    </citation>
    <scope>NUCLEOTIDE SEQUENCE [LARGE SCALE GENOMIC DNA]</scope>
    <source>
        <strain evidence="3">AATW-2023a</strain>
        <tissue evidence="3">Whole specimen</tissue>
    </source>
</reference>
<feature type="compositionally biased region" description="Low complexity" evidence="2">
    <location>
        <begin position="332"/>
        <end position="351"/>
    </location>
</feature>
<dbReference type="EMBL" id="JAZGQO010000016">
    <property type="protein sequence ID" value="KAK6168357.1"/>
    <property type="molecule type" value="Genomic_DNA"/>
</dbReference>
<feature type="compositionally biased region" description="Basic residues" evidence="2">
    <location>
        <begin position="353"/>
        <end position="366"/>
    </location>
</feature>
<feature type="coiled-coil region" evidence="1">
    <location>
        <begin position="169"/>
        <end position="266"/>
    </location>
</feature>
<proteinExistence type="predicted"/>
<feature type="region of interest" description="Disordered" evidence="2">
    <location>
        <begin position="332"/>
        <end position="366"/>
    </location>
</feature>
<sequence length="366" mass="42484">MFQSCNARYPDLGGNSYSQDRRIFNPSSSSAALNNRRQKGMWSFYQGNLHAPSGYCQFNYHHHSPRALAPKHEYKVKRSVSLNVQRNKNKTSAKTERDTKRKHEYETRKFFMRQLPFSQIGIRAFHEIQNLNGVIKQQLKAVLKKLDVTHTIGNTPVQNLSHDNCNIETNKLNTKISKLTSELESANKHKLEMRLDFNELLRSKEQIEKTYENAMLEIERLNVRENFLESSKSDVICELIEHQKQIEDLQEENEHLKHDLNECYDYDENDFCDGPPNTWSCNNGDNFYDGPPNMGSYNNGGNDFNDGPPNTWKYDNGDDCYGGPSNMCPYNNRGNSFNNGPPNNRPNNSGPVYKKKFRNKSFNKRF</sequence>